<keyword evidence="2" id="KW-1133">Transmembrane helix</keyword>
<feature type="transmembrane region" description="Helical" evidence="2">
    <location>
        <begin position="406"/>
        <end position="429"/>
    </location>
</feature>
<protein>
    <recommendedName>
        <fullName evidence="5">Phage tail tape measure protein</fullName>
    </recommendedName>
</protein>
<dbReference type="InterPro" id="IPR016024">
    <property type="entry name" value="ARM-type_fold"/>
</dbReference>
<accession>A0ABU7VMN2</accession>
<keyword evidence="2" id="KW-0472">Membrane</keyword>
<feature type="coiled-coil region" evidence="1">
    <location>
        <begin position="23"/>
        <end position="116"/>
    </location>
</feature>
<evidence type="ECO:0000256" key="1">
    <source>
        <dbReference type="SAM" id="Coils"/>
    </source>
</evidence>
<comment type="caution">
    <text evidence="3">The sequence shown here is derived from an EMBL/GenBank/DDBJ whole genome shotgun (WGS) entry which is preliminary data.</text>
</comment>
<evidence type="ECO:0000256" key="2">
    <source>
        <dbReference type="SAM" id="Phobius"/>
    </source>
</evidence>
<evidence type="ECO:0008006" key="5">
    <source>
        <dbReference type="Google" id="ProtNLM"/>
    </source>
</evidence>
<dbReference type="PANTHER" id="PTHR37813:SF1">
    <property type="entry name" value="FELS-2 PROPHAGE PROTEIN"/>
    <property type="match status" value="1"/>
</dbReference>
<feature type="transmembrane region" description="Helical" evidence="2">
    <location>
        <begin position="372"/>
        <end position="394"/>
    </location>
</feature>
<reference evidence="3 4" key="1">
    <citation type="submission" date="2024-02" db="EMBL/GenBank/DDBJ databases">
        <title>A nitrogen-fixing paenibacillus bacterium.</title>
        <authorList>
            <person name="Zhang W.L."/>
            <person name="Chen S.F."/>
        </authorList>
    </citation>
    <scope>NUCLEOTIDE SEQUENCE [LARGE SCALE GENOMIC DNA]</scope>
    <source>
        <strain evidence="3 4">M1</strain>
    </source>
</reference>
<keyword evidence="4" id="KW-1185">Reference proteome</keyword>
<name>A0ABU7VMN2_9BACL</name>
<gene>
    <name evidence="3" type="ORF">V3851_04250</name>
</gene>
<evidence type="ECO:0000313" key="3">
    <source>
        <dbReference type="EMBL" id="MEF2965033.1"/>
    </source>
</evidence>
<dbReference type="Proteomes" id="UP001306950">
    <property type="component" value="Unassembled WGS sequence"/>
</dbReference>
<keyword evidence="1" id="KW-0175">Coiled coil</keyword>
<evidence type="ECO:0000313" key="4">
    <source>
        <dbReference type="Proteomes" id="UP001306950"/>
    </source>
</evidence>
<dbReference type="Gene3D" id="1.20.120.20">
    <property type="entry name" value="Apolipoprotein"/>
    <property type="match status" value="1"/>
</dbReference>
<dbReference type="SUPFAM" id="SSF48371">
    <property type="entry name" value="ARM repeat"/>
    <property type="match status" value="1"/>
</dbReference>
<proteinExistence type="predicted"/>
<dbReference type="RefSeq" id="WP_331845275.1">
    <property type="nucleotide sequence ID" value="NZ_JAZHPZ010000002.1"/>
</dbReference>
<dbReference type="EMBL" id="JAZHPZ010000002">
    <property type="protein sequence ID" value="MEF2965033.1"/>
    <property type="molecule type" value="Genomic_DNA"/>
</dbReference>
<sequence length="789" mass="84294">MAETIRGINVVIGAETTGLSKALSDVNKKSRDIQSELREVEKLLKLDPGNTELLAQKQKLLGDAVENTSEKLNRLRAAQQQVNEQFAKGEISEGQYRAFQREIAKTEQQLSGFEGKLKKTGPAFKELGKEAESAASKIKKAGEGIKSAGEKMSVGITAPLAGIAALATEGTKELREDMAKLETNAIAAGAGLDTTKDALRDLNAITGETDSNVEALSNILQAGFKDSQMEQVLESLSGAVIKFPDTLKIEGLADGLQETLATGKAIGPFAELLERMGLNLDTFNVGLAEANKNGTTQQYVLDTLAKTGLAEVNRLYQENNKELVENANAQWDLQQALAELGKLIQPILSAVTQKIADLLNWFNSLDAGTKNVILTIAGIAAAIGPLLVIIGQVVSSVSALAPVFSALASPIGLIIAAIAALAAGLIYLYNNNETVRNALNAAWEWLKSAAEGIFNAIKEFWAQWGDEIMAFFKTTWEVIKTVFKTVFEVISTIVTTVFEGIKAFWDKWGATITETFKNVFEILKIVFSTVFDVIFTVVKTIFNAIKAFWDTWGDTIITQFKAAFGIVKAVFEGAWNSIKIVVETVIGVISGIVKTWLAIFKGDWEGAWEGVKETVKAIWDGITGLFSNAFETMKNIGKNIIDGLINGIKSMKDAVVNTAKDIANGIGDSVKDFFGIHSPSRLMLGYGKNIVQGLANGISQTASQAVRSASAISAAVSDAMTFNVGGISSAANSALSGSGTVSGTNQTNVSLADMFRGANFVVRSDNDIKLIAQGIGGMFTQKSRALGGA</sequence>
<dbReference type="PANTHER" id="PTHR37813">
    <property type="entry name" value="FELS-2 PROPHAGE PROTEIN"/>
    <property type="match status" value="1"/>
</dbReference>
<organism evidence="3 4">
    <name type="scientific">Paenibacillus haidiansis</name>
    <dbReference type="NCBI Taxonomy" id="1574488"/>
    <lineage>
        <taxon>Bacteria</taxon>
        <taxon>Bacillati</taxon>
        <taxon>Bacillota</taxon>
        <taxon>Bacilli</taxon>
        <taxon>Bacillales</taxon>
        <taxon>Paenibacillaceae</taxon>
        <taxon>Paenibacillus</taxon>
    </lineage>
</organism>
<keyword evidence="2" id="KW-0812">Transmembrane</keyword>